<name>A0ABQ6BYG1_9BURK</name>
<keyword evidence="3" id="KW-0347">Helicase</keyword>
<comment type="caution">
    <text evidence="7">The sequence shown here is derived from an EMBL/GenBank/DDBJ whole genome shotgun (WGS) entry which is preliminary data.</text>
</comment>
<dbReference type="InterPro" id="IPR027417">
    <property type="entry name" value="P-loop_NTPase"/>
</dbReference>
<dbReference type="PANTHER" id="PTHR11070:SF2">
    <property type="entry name" value="ATP-DEPENDENT DNA HELICASE SRS2"/>
    <property type="match status" value="1"/>
</dbReference>
<dbReference type="SUPFAM" id="SSF52540">
    <property type="entry name" value="P-loop containing nucleoside triphosphate hydrolases"/>
    <property type="match status" value="1"/>
</dbReference>
<sequence length="79" mass="8427">MSGAPTPAHDSIKVMTLHVSKGLEFPVVALVGAGRMPAEGEDEHEEARLFYLGATWATQRLVIGLSGWPVWAAVGRLSV</sequence>
<evidence type="ECO:0000313" key="8">
    <source>
        <dbReference type="Proteomes" id="UP001156903"/>
    </source>
</evidence>
<evidence type="ECO:0000313" key="7">
    <source>
        <dbReference type="EMBL" id="GLS13181.1"/>
    </source>
</evidence>
<feature type="domain" description="UvrD-like helicase C-terminal" evidence="6">
    <location>
        <begin position="9"/>
        <end position="64"/>
    </location>
</feature>
<evidence type="ECO:0000256" key="2">
    <source>
        <dbReference type="ARBA" id="ARBA00022801"/>
    </source>
</evidence>
<evidence type="ECO:0000256" key="3">
    <source>
        <dbReference type="ARBA" id="ARBA00022806"/>
    </source>
</evidence>
<dbReference type="InterPro" id="IPR000212">
    <property type="entry name" value="DNA_helicase_UvrD/REP"/>
</dbReference>
<dbReference type="Gene3D" id="3.40.50.300">
    <property type="entry name" value="P-loop containing nucleotide triphosphate hydrolases"/>
    <property type="match status" value="1"/>
</dbReference>
<protein>
    <recommendedName>
        <fullName evidence="5">DNA 3'-5' helicase II</fullName>
    </recommendedName>
</protein>
<gene>
    <name evidence="7" type="ORF">GCM10007935_06100</name>
</gene>
<evidence type="ECO:0000256" key="5">
    <source>
        <dbReference type="ARBA" id="ARBA00034923"/>
    </source>
</evidence>
<evidence type="ECO:0000259" key="6">
    <source>
        <dbReference type="Pfam" id="PF13361"/>
    </source>
</evidence>
<dbReference type="InterPro" id="IPR014017">
    <property type="entry name" value="DNA_helicase_UvrD-like_C"/>
</dbReference>
<proteinExistence type="predicted"/>
<organism evidence="7 8">
    <name type="scientific">Hydrogenophaga electricum</name>
    <dbReference type="NCBI Taxonomy" id="1230953"/>
    <lineage>
        <taxon>Bacteria</taxon>
        <taxon>Pseudomonadati</taxon>
        <taxon>Pseudomonadota</taxon>
        <taxon>Betaproteobacteria</taxon>
        <taxon>Burkholderiales</taxon>
        <taxon>Comamonadaceae</taxon>
        <taxon>Hydrogenophaga</taxon>
    </lineage>
</organism>
<accession>A0ABQ6BYG1</accession>
<keyword evidence="4" id="KW-0067">ATP-binding</keyword>
<reference evidence="8" key="1">
    <citation type="journal article" date="2019" name="Int. J. Syst. Evol. Microbiol.">
        <title>The Global Catalogue of Microorganisms (GCM) 10K type strain sequencing project: providing services to taxonomists for standard genome sequencing and annotation.</title>
        <authorList>
            <consortium name="The Broad Institute Genomics Platform"/>
            <consortium name="The Broad Institute Genome Sequencing Center for Infectious Disease"/>
            <person name="Wu L."/>
            <person name="Ma J."/>
        </authorList>
    </citation>
    <scope>NUCLEOTIDE SEQUENCE [LARGE SCALE GENOMIC DNA]</scope>
    <source>
        <strain evidence="8">NBRC 109341</strain>
    </source>
</reference>
<dbReference type="EMBL" id="BSPB01000003">
    <property type="protein sequence ID" value="GLS13181.1"/>
    <property type="molecule type" value="Genomic_DNA"/>
</dbReference>
<dbReference type="Pfam" id="PF13361">
    <property type="entry name" value="UvrD_C"/>
    <property type="match status" value="1"/>
</dbReference>
<keyword evidence="1" id="KW-0547">Nucleotide-binding</keyword>
<evidence type="ECO:0000256" key="4">
    <source>
        <dbReference type="ARBA" id="ARBA00022840"/>
    </source>
</evidence>
<dbReference type="PANTHER" id="PTHR11070">
    <property type="entry name" value="UVRD / RECB / PCRA DNA HELICASE FAMILY MEMBER"/>
    <property type="match status" value="1"/>
</dbReference>
<keyword evidence="2" id="KW-0378">Hydrolase</keyword>
<evidence type="ECO:0000256" key="1">
    <source>
        <dbReference type="ARBA" id="ARBA00022741"/>
    </source>
</evidence>
<dbReference type="Proteomes" id="UP001156903">
    <property type="component" value="Unassembled WGS sequence"/>
</dbReference>
<keyword evidence="8" id="KW-1185">Reference proteome</keyword>